<dbReference type="AlphaFoldDB" id="A0A9P6NY10"/>
<keyword evidence="2" id="KW-1185">Reference proteome</keyword>
<dbReference type="EMBL" id="MU167212">
    <property type="protein sequence ID" value="KAG0151591.1"/>
    <property type="molecule type" value="Genomic_DNA"/>
</dbReference>
<evidence type="ECO:0000313" key="2">
    <source>
        <dbReference type="Proteomes" id="UP000886653"/>
    </source>
</evidence>
<accession>A0A9P6NY10</accession>
<name>A0A9P6NY10_9BASI</name>
<sequence length="223" mass="23995">MPSSITNTYAHLSYFSGVGVSLHGPVTVSKCPSSHSQRMSIPNPNLDSPLCRRYGEDFPGRNKSQPLCDPCQWRKAHPDEFNSLIPCLICSAQFEVLHTQLCGRCKKNSQAVALVKSQQSGINEGAASITPTDSVPIVIQPSLLVAPSSDPKALSPAHILSPKNHLRPHSLNPLPSPSSIDLNPSMSSFPLLLNILTPSSVNYAMHVDTNTQKAVAQANILQS</sequence>
<organism evidence="1 2">
    <name type="scientific">Cronartium quercuum f. sp. fusiforme G11</name>
    <dbReference type="NCBI Taxonomy" id="708437"/>
    <lineage>
        <taxon>Eukaryota</taxon>
        <taxon>Fungi</taxon>
        <taxon>Dikarya</taxon>
        <taxon>Basidiomycota</taxon>
        <taxon>Pucciniomycotina</taxon>
        <taxon>Pucciniomycetes</taxon>
        <taxon>Pucciniales</taxon>
        <taxon>Coleosporiaceae</taxon>
        <taxon>Cronartium</taxon>
    </lineage>
</organism>
<proteinExistence type="predicted"/>
<comment type="caution">
    <text evidence="1">The sequence shown here is derived from an EMBL/GenBank/DDBJ whole genome shotgun (WGS) entry which is preliminary data.</text>
</comment>
<reference evidence="1" key="1">
    <citation type="submission" date="2013-11" db="EMBL/GenBank/DDBJ databases">
        <title>Genome sequence of the fusiform rust pathogen reveals effectors for host alternation and coevolution with pine.</title>
        <authorList>
            <consortium name="DOE Joint Genome Institute"/>
            <person name="Smith K."/>
            <person name="Pendleton A."/>
            <person name="Kubisiak T."/>
            <person name="Anderson C."/>
            <person name="Salamov A."/>
            <person name="Aerts A."/>
            <person name="Riley R."/>
            <person name="Clum A."/>
            <person name="Lindquist E."/>
            <person name="Ence D."/>
            <person name="Campbell M."/>
            <person name="Kronenberg Z."/>
            <person name="Feau N."/>
            <person name="Dhillon B."/>
            <person name="Hamelin R."/>
            <person name="Burleigh J."/>
            <person name="Smith J."/>
            <person name="Yandell M."/>
            <person name="Nelson C."/>
            <person name="Grigoriev I."/>
            <person name="Davis J."/>
        </authorList>
    </citation>
    <scope>NUCLEOTIDE SEQUENCE</scope>
    <source>
        <strain evidence="1">G11</strain>
    </source>
</reference>
<evidence type="ECO:0000313" key="1">
    <source>
        <dbReference type="EMBL" id="KAG0151591.1"/>
    </source>
</evidence>
<protein>
    <submittedName>
        <fullName evidence="1">Uncharacterized protein</fullName>
    </submittedName>
</protein>
<gene>
    <name evidence="1" type="ORF">CROQUDRAFT_651004</name>
</gene>
<dbReference type="Proteomes" id="UP000886653">
    <property type="component" value="Unassembled WGS sequence"/>
</dbReference>